<evidence type="ECO:0000313" key="3">
    <source>
        <dbReference type="Proteomes" id="UP001215280"/>
    </source>
</evidence>
<dbReference type="GO" id="GO:0061503">
    <property type="term" value="F:tRNA threonylcarbamoyladenosine dehydratase"/>
    <property type="evidence" value="ECO:0007669"/>
    <property type="project" value="TreeGrafter"/>
</dbReference>
<feature type="compositionally biased region" description="Pro residues" evidence="1">
    <location>
        <begin position="123"/>
        <end position="136"/>
    </location>
</feature>
<feature type="region of interest" description="Disordered" evidence="1">
    <location>
        <begin position="111"/>
        <end position="142"/>
    </location>
</feature>
<dbReference type="PANTHER" id="PTHR43267">
    <property type="entry name" value="TRNA THREONYLCARBAMOYLADENOSINE DEHYDRATASE"/>
    <property type="match status" value="1"/>
</dbReference>
<dbReference type="AlphaFoldDB" id="A0AAD7HGB7"/>
<comment type="caution">
    <text evidence="2">The sequence shown here is derived from an EMBL/GenBank/DDBJ whole genome shotgun (WGS) entry which is preliminary data.</text>
</comment>
<protein>
    <submittedName>
        <fullName evidence="2">Uncharacterized protein</fullName>
    </submittedName>
</protein>
<organism evidence="2 3">
    <name type="scientific">Mycena maculata</name>
    <dbReference type="NCBI Taxonomy" id="230809"/>
    <lineage>
        <taxon>Eukaryota</taxon>
        <taxon>Fungi</taxon>
        <taxon>Dikarya</taxon>
        <taxon>Basidiomycota</taxon>
        <taxon>Agaricomycotina</taxon>
        <taxon>Agaricomycetes</taxon>
        <taxon>Agaricomycetidae</taxon>
        <taxon>Agaricales</taxon>
        <taxon>Marasmiineae</taxon>
        <taxon>Mycenaceae</taxon>
        <taxon>Mycena</taxon>
    </lineage>
</organism>
<proteinExistence type="predicted"/>
<evidence type="ECO:0000256" key="1">
    <source>
        <dbReference type="SAM" id="MobiDB-lite"/>
    </source>
</evidence>
<dbReference type="Proteomes" id="UP001215280">
    <property type="component" value="Unassembled WGS sequence"/>
</dbReference>
<sequence length="193" mass="21018">MGAGAKCDPTQVQISDSSCTVYDPSRAPCAAASRASPLVVYSAEVLNDVKLLPLPEEEFQKGPEGVRHLRVCLFPVCNLLQAPPGALRNKPIVLPIKNRCKVYERFLRERGRLPSTKTTPPSSRHPPQPSVLPPHAVPARPKLMRWDPDPPLSLENVVVMDAGDDGRHLAGDGEVRELVERRRGGNWADAGVG</sequence>
<dbReference type="PANTHER" id="PTHR43267:SF2">
    <property type="entry name" value="TRNA THREONYLCARBAMOYLADENOSINE DEHYDRATASE 1-RELATED"/>
    <property type="match status" value="1"/>
</dbReference>
<accession>A0AAD7HGB7</accession>
<dbReference type="GO" id="GO:0005741">
    <property type="term" value="C:mitochondrial outer membrane"/>
    <property type="evidence" value="ECO:0007669"/>
    <property type="project" value="TreeGrafter"/>
</dbReference>
<dbReference type="EMBL" id="JARJLG010000283">
    <property type="protein sequence ID" value="KAJ7720132.1"/>
    <property type="molecule type" value="Genomic_DNA"/>
</dbReference>
<dbReference type="InterPro" id="IPR045886">
    <property type="entry name" value="ThiF/MoeB/HesA"/>
</dbReference>
<name>A0AAD7HGB7_9AGAR</name>
<dbReference type="GO" id="GO:0061504">
    <property type="term" value="P:cyclic threonylcarbamoyladenosine biosynthetic process"/>
    <property type="evidence" value="ECO:0007669"/>
    <property type="project" value="TreeGrafter"/>
</dbReference>
<gene>
    <name evidence="2" type="ORF">DFH07DRAFT_972714</name>
</gene>
<reference evidence="2" key="1">
    <citation type="submission" date="2023-03" db="EMBL/GenBank/DDBJ databases">
        <title>Massive genome expansion in bonnet fungi (Mycena s.s.) driven by repeated elements and novel gene families across ecological guilds.</title>
        <authorList>
            <consortium name="Lawrence Berkeley National Laboratory"/>
            <person name="Harder C.B."/>
            <person name="Miyauchi S."/>
            <person name="Viragh M."/>
            <person name="Kuo A."/>
            <person name="Thoen E."/>
            <person name="Andreopoulos B."/>
            <person name="Lu D."/>
            <person name="Skrede I."/>
            <person name="Drula E."/>
            <person name="Henrissat B."/>
            <person name="Morin E."/>
            <person name="Kohler A."/>
            <person name="Barry K."/>
            <person name="LaButti K."/>
            <person name="Morin E."/>
            <person name="Salamov A."/>
            <person name="Lipzen A."/>
            <person name="Mereny Z."/>
            <person name="Hegedus B."/>
            <person name="Baldrian P."/>
            <person name="Stursova M."/>
            <person name="Weitz H."/>
            <person name="Taylor A."/>
            <person name="Grigoriev I.V."/>
            <person name="Nagy L.G."/>
            <person name="Martin F."/>
            <person name="Kauserud H."/>
        </authorList>
    </citation>
    <scope>NUCLEOTIDE SEQUENCE</scope>
    <source>
        <strain evidence="2">CBHHK188m</strain>
    </source>
</reference>
<evidence type="ECO:0000313" key="2">
    <source>
        <dbReference type="EMBL" id="KAJ7720132.1"/>
    </source>
</evidence>
<keyword evidence="3" id="KW-1185">Reference proteome</keyword>